<dbReference type="Proteomes" id="UP000662904">
    <property type="component" value="Chromosome"/>
</dbReference>
<evidence type="ECO:0000256" key="4">
    <source>
        <dbReference type="ARBA" id="ARBA00022692"/>
    </source>
</evidence>
<dbReference type="RefSeq" id="WP_206707316.1">
    <property type="nucleotide sequence ID" value="NZ_CP059066.1"/>
</dbReference>
<protein>
    <submittedName>
        <fullName evidence="10">Putative cation efflux system protein</fullName>
    </submittedName>
</protein>
<evidence type="ECO:0000256" key="6">
    <source>
        <dbReference type="ARBA" id="ARBA00023136"/>
    </source>
</evidence>
<dbReference type="InterPro" id="IPR058533">
    <property type="entry name" value="Cation_efflux_TM"/>
</dbReference>
<dbReference type="Pfam" id="PF01545">
    <property type="entry name" value="Cation_efflux"/>
    <property type="match status" value="1"/>
</dbReference>
<dbReference type="InterPro" id="IPR036837">
    <property type="entry name" value="Cation_efflux_CTD_sf"/>
</dbReference>
<dbReference type="PANTHER" id="PTHR43840:SF15">
    <property type="entry name" value="MITOCHONDRIAL METAL TRANSPORTER 1-RELATED"/>
    <property type="match status" value="1"/>
</dbReference>
<dbReference type="AlphaFoldDB" id="A0A8A0RRH8"/>
<evidence type="ECO:0000256" key="1">
    <source>
        <dbReference type="ARBA" id="ARBA00004141"/>
    </source>
</evidence>
<sequence>MKSDIDLGIRGAWLGIILNLGLTILKAIAGIFSNSKAMLADAFHSASDIIASTVVLFSLKISRKPADKCHPYGHGKAEAIAAKTVGIILIFAGINIINGSFSAIIKGSITPPGSFALWAAIISIIVKEGLFQYKYRVGNAIRSKALIANAWEHRSDAYSSIAALIGIAGAKLGYEFGYSKLILADSIAGIVVSIFVIKMGWNIIKEATDELMDKAIDREILDKIATVVREVNGVDELHEVRARFTGPKLLIDLKIGVDSEKTVKQGHDIATDVKRLIFEKIPNVEDVLVHVNPKRNLEKRS</sequence>
<keyword evidence="11" id="KW-1185">Reference proteome</keyword>
<dbReference type="GO" id="GO:0016020">
    <property type="term" value="C:membrane"/>
    <property type="evidence" value="ECO:0007669"/>
    <property type="project" value="UniProtKB-SubCell"/>
</dbReference>
<keyword evidence="4 7" id="KW-0812">Transmembrane</keyword>
<dbReference type="PANTHER" id="PTHR43840">
    <property type="entry name" value="MITOCHONDRIAL METAL TRANSPORTER 1-RELATED"/>
    <property type="match status" value="1"/>
</dbReference>
<evidence type="ECO:0000313" key="11">
    <source>
        <dbReference type="Proteomes" id="UP000662904"/>
    </source>
</evidence>
<evidence type="ECO:0000256" key="2">
    <source>
        <dbReference type="ARBA" id="ARBA00008114"/>
    </source>
</evidence>
<reference evidence="10" key="1">
    <citation type="submission" date="2020-07" db="EMBL/GenBank/DDBJ databases">
        <title>Koleobacter methoxysyntrophicus gen. nov., sp. nov., a novel anaerobic bacterium isolated from deep subsurface oil field and proposal of Koleobacterales ord. nov. in the phylum Firmicutes.</title>
        <authorList>
            <person name="Sakamoto S."/>
            <person name="Tamaki H."/>
        </authorList>
    </citation>
    <scope>NUCLEOTIDE SEQUENCE</scope>
    <source>
        <strain evidence="10">NRmbB1</strain>
    </source>
</reference>
<dbReference type="Gene3D" id="1.20.1510.10">
    <property type="entry name" value="Cation efflux protein transmembrane domain"/>
    <property type="match status" value="1"/>
</dbReference>
<dbReference type="InterPro" id="IPR050291">
    <property type="entry name" value="CDF_Transporter"/>
</dbReference>
<dbReference type="InterPro" id="IPR027470">
    <property type="entry name" value="Cation_efflux_CTD"/>
</dbReference>
<evidence type="ECO:0000256" key="3">
    <source>
        <dbReference type="ARBA" id="ARBA00022448"/>
    </source>
</evidence>
<evidence type="ECO:0000256" key="7">
    <source>
        <dbReference type="SAM" id="Phobius"/>
    </source>
</evidence>
<dbReference type="EMBL" id="CP059066">
    <property type="protein sequence ID" value="QSQ09987.1"/>
    <property type="molecule type" value="Genomic_DNA"/>
</dbReference>
<keyword evidence="6 7" id="KW-0472">Membrane</keyword>
<gene>
    <name evidence="10" type="ORF">H0A61_02379</name>
</gene>
<dbReference type="NCBIfam" id="TIGR01297">
    <property type="entry name" value="CDF"/>
    <property type="match status" value="1"/>
</dbReference>
<feature type="domain" description="Cation efflux protein cytoplasmic" evidence="9">
    <location>
        <begin position="217"/>
        <end position="293"/>
    </location>
</feature>
<organism evidence="10 11">
    <name type="scientific">Koleobacter methoxysyntrophicus</name>
    <dbReference type="NCBI Taxonomy" id="2751313"/>
    <lineage>
        <taxon>Bacteria</taxon>
        <taxon>Bacillati</taxon>
        <taxon>Bacillota</taxon>
        <taxon>Clostridia</taxon>
        <taxon>Koleobacterales</taxon>
        <taxon>Koleobacteraceae</taxon>
        <taxon>Koleobacter</taxon>
    </lineage>
</organism>
<comment type="subcellular location">
    <subcellularLocation>
        <location evidence="1">Membrane</location>
        <topology evidence="1">Multi-pass membrane protein</topology>
    </subcellularLocation>
</comment>
<keyword evidence="5 7" id="KW-1133">Transmembrane helix</keyword>
<keyword evidence="3" id="KW-0813">Transport</keyword>
<evidence type="ECO:0000259" key="9">
    <source>
        <dbReference type="Pfam" id="PF16916"/>
    </source>
</evidence>
<dbReference type="SUPFAM" id="SSF161111">
    <property type="entry name" value="Cation efflux protein transmembrane domain-like"/>
    <property type="match status" value="1"/>
</dbReference>
<evidence type="ECO:0000259" key="8">
    <source>
        <dbReference type="Pfam" id="PF01545"/>
    </source>
</evidence>
<name>A0A8A0RRH8_9FIRM</name>
<feature type="transmembrane region" description="Helical" evidence="7">
    <location>
        <begin position="186"/>
        <end position="204"/>
    </location>
</feature>
<comment type="similarity">
    <text evidence="2">Belongs to the cation diffusion facilitator (CDF) transporter (TC 2.A.4) family.</text>
</comment>
<feature type="domain" description="Cation efflux protein transmembrane" evidence="8">
    <location>
        <begin position="13"/>
        <end position="212"/>
    </location>
</feature>
<feature type="transmembrane region" description="Helical" evidence="7">
    <location>
        <begin position="12"/>
        <end position="32"/>
    </location>
</feature>
<evidence type="ECO:0000313" key="10">
    <source>
        <dbReference type="EMBL" id="QSQ09987.1"/>
    </source>
</evidence>
<evidence type="ECO:0000256" key="5">
    <source>
        <dbReference type="ARBA" id="ARBA00022989"/>
    </source>
</evidence>
<dbReference type="InterPro" id="IPR002524">
    <property type="entry name" value="Cation_efflux"/>
</dbReference>
<dbReference type="KEGG" id="kme:H0A61_02379"/>
<feature type="transmembrane region" description="Helical" evidence="7">
    <location>
        <begin position="115"/>
        <end position="135"/>
    </location>
</feature>
<dbReference type="SUPFAM" id="SSF160240">
    <property type="entry name" value="Cation efflux protein cytoplasmic domain-like"/>
    <property type="match status" value="1"/>
</dbReference>
<proteinExistence type="inferred from homology"/>
<dbReference type="FunFam" id="1.20.1510.10:FF:000006">
    <property type="entry name" value="Divalent cation efflux transporter"/>
    <property type="match status" value="1"/>
</dbReference>
<dbReference type="InterPro" id="IPR027469">
    <property type="entry name" value="Cation_efflux_TMD_sf"/>
</dbReference>
<accession>A0A8A0RRH8</accession>
<dbReference type="Gene3D" id="3.30.70.1350">
    <property type="entry name" value="Cation efflux protein, cytoplasmic domain"/>
    <property type="match status" value="1"/>
</dbReference>
<feature type="transmembrane region" description="Helical" evidence="7">
    <location>
        <begin position="80"/>
        <end position="103"/>
    </location>
</feature>
<dbReference type="Pfam" id="PF16916">
    <property type="entry name" value="ZT_dimer"/>
    <property type="match status" value="1"/>
</dbReference>
<dbReference type="GO" id="GO:0008324">
    <property type="term" value="F:monoatomic cation transmembrane transporter activity"/>
    <property type="evidence" value="ECO:0007669"/>
    <property type="project" value="InterPro"/>
</dbReference>